<evidence type="ECO:0000313" key="4">
    <source>
        <dbReference type="EMBL" id="KAG7389649.1"/>
    </source>
</evidence>
<keyword evidence="2" id="KW-0812">Transmembrane</keyword>
<reference evidence="4" key="1">
    <citation type="submission" date="2021-02" db="EMBL/GenBank/DDBJ databases">
        <authorList>
            <person name="Palmer J.M."/>
        </authorList>
    </citation>
    <scope>NUCLEOTIDE SEQUENCE</scope>
    <source>
        <strain evidence="4">SCRP734</strain>
    </source>
</reference>
<name>A0A8T1WDC6_9STRA</name>
<dbReference type="AlphaFoldDB" id="A0A8T1WDC6"/>
<feature type="transmembrane region" description="Helical" evidence="2">
    <location>
        <begin position="70"/>
        <end position="95"/>
    </location>
</feature>
<dbReference type="OrthoDB" id="94053at2759"/>
<feature type="transmembrane region" description="Helical" evidence="2">
    <location>
        <begin position="285"/>
        <end position="303"/>
    </location>
</feature>
<evidence type="ECO:0000256" key="2">
    <source>
        <dbReference type="SAM" id="Phobius"/>
    </source>
</evidence>
<evidence type="ECO:0000259" key="3">
    <source>
        <dbReference type="Pfam" id="PF26605"/>
    </source>
</evidence>
<keyword evidence="2" id="KW-1133">Transmembrane helix</keyword>
<keyword evidence="2" id="KW-0472">Membrane</keyword>
<dbReference type="InterPro" id="IPR058256">
    <property type="entry name" value="WLGC"/>
</dbReference>
<dbReference type="EMBL" id="JAGDFM010000042">
    <property type="protein sequence ID" value="KAG7389649.1"/>
    <property type="molecule type" value="Genomic_DNA"/>
</dbReference>
<keyword evidence="5" id="KW-1185">Reference proteome</keyword>
<proteinExistence type="predicted"/>
<feature type="domain" description="WLGC" evidence="3">
    <location>
        <begin position="733"/>
        <end position="807"/>
    </location>
</feature>
<organism evidence="4 5">
    <name type="scientific">Phytophthora pseudosyringae</name>
    <dbReference type="NCBI Taxonomy" id="221518"/>
    <lineage>
        <taxon>Eukaryota</taxon>
        <taxon>Sar</taxon>
        <taxon>Stramenopiles</taxon>
        <taxon>Oomycota</taxon>
        <taxon>Peronosporomycetes</taxon>
        <taxon>Peronosporales</taxon>
        <taxon>Peronosporaceae</taxon>
        <taxon>Phytophthora</taxon>
    </lineage>
</organism>
<dbReference type="Pfam" id="PF26605">
    <property type="entry name" value="WLGC"/>
    <property type="match status" value="1"/>
</dbReference>
<feature type="transmembrane region" description="Helical" evidence="2">
    <location>
        <begin position="126"/>
        <end position="149"/>
    </location>
</feature>
<gene>
    <name evidence="4" type="ORF">PHYPSEUDO_010046</name>
</gene>
<evidence type="ECO:0000256" key="1">
    <source>
        <dbReference type="SAM" id="MobiDB-lite"/>
    </source>
</evidence>
<feature type="transmembrane region" description="Helical" evidence="2">
    <location>
        <begin position="397"/>
        <end position="416"/>
    </location>
</feature>
<feature type="transmembrane region" description="Helical" evidence="2">
    <location>
        <begin position="244"/>
        <end position="264"/>
    </location>
</feature>
<accession>A0A8T1WDC6</accession>
<comment type="caution">
    <text evidence="4">The sequence shown here is derived from an EMBL/GenBank/DDBJ whole genome shotgun (WGS) entry which is preliminary data.</text>
</comment>
<dbReference type="Proteomes" id="UP000694044">
    <property type="component" value="Unassembled WGS sequence"/>
</dbReference>
<sequence length="809" mass="89641">MAPSPPKNSILHQVERRVLPTQPSTTPRTTSSVRDTAHLDDETCEPSQPRKWRRLSKARQERAQWHQSRAFFIVLLVVLVVCLSWTCWLMLLTVAPNEAINYVMRTRELDNGSFWMLVEPTPSLRALSLAGLAIVVLGYIYIGVMLLAWRRQRISTGVPSVSKLSVDFQVVSSPDLRQLCSASKRSVNQLASIHPEQPETQASRLPSLSKGSDARKIVCLWMKVVDLMLQLFMLYQTLEAGFPLPLVVACTLIVVWNAFAVVALMHSPSPPSQMSEAVVDSISDFLVAVGFPVLVLSYCLTTFEFDRASQRLSADLFPHSSFQNAARVHANPEQIAKVFKSLEGLRFQSVGACIARIGNNVALLISLRRLIRFLRAQGPPSAELKVKSSIYPRKHPLALLLVAIALGTVIFVSGSVHRSRNACREFPMCTMHAYRWWLSNTKTNESESWNCPCRVLIDVDVSPTNYSTWKDPPDATAVVSKLAAAGDLEILQIINRRLPDLPDTLRRCSRLKHIALVFTHTTTLPHWASEFTDLEFLHVEGKARETSLSSLPQGLFSNMKKLTFVHLGEHVNLPRLPDVAGLTNLRSITMANLAALDTLPADFAQLTRLEILLVVMMPRLETFPDLTRARRTLKTLVIDMCRLCCDGFLQSDCDLSSSTCSQPNEALACLPPGLTATTGMLELFQTFNSTICVERSGPTGNQTGLGGSPPDHGTPHVPGMPSDAELEAALERSMQQCAGVLYRECQVEPAPDRPNSPSLSSGICSSDRYLPISCNGDPNTIELRRQQIERHIGPVCNPQYEAWLGCHSS</sequence>
<evidence type="ECO:0000313" key="5">
    <source>
        <dbReference type="Proteomes" id="UP000694044"/>
    </source>
</evidence>
<protein>
    <recommendedName>
        <fullName evidence="3">WLGC domain-containing protein</fullName>
    </recommendedName>
</protein>
<feature type="region of interest" description="Disordered" evidence="1">
    <location>
        <begin position="1"/>
        <end position="46"/>
    </location>
</feature>
<feature type="compositionally biased region" description="Low complexity" evidence="1">
    <location>
        <begin position="20"/>
        <end position="32"/>
    </location>
</feature>